<keyword evidence="2" id="KW-1185">Reference proteome</keyword>
<sequence>MREGTMCFIEYNTWVQRLIRGLGLKIRIYKYKYFNNKNIKTKPIFVRTQKTFQFPFPKTLTDPLNFSLCFPSPTVAWCATLDGGSPI</sequence>
<gene>
    <name evidence="1" type="ORF">RJT34_02976</name>
</gene>
<evidence type="ECO:0000313" key="1">
    <source>
        <dbReference type="EMBL" id="KAK7318277.1"/>
    </source>
</evidence>
<dbReference type="Proteomes" id="UP001359559">
    <property type="component" value="Unassembled WGS sequence"/>
</dbReference>
<dbReference type="EMBL" id="JAYKXN010000001">
    <property type="protein sequence ID" value="KAK7318277.1"/>
    <property type="molecule type" value="Genomic_DNA"/>
</dbReference>
<reference evidence="1 2" key="1">
    <citation type="submission" date="2024-01" db="EMBL/GenBank/DDBJ databases">
        <title>The genomes of 5 underutilized Papilionoideae crops provide insights into root nodulation and disease resistance.</title>
        <authorList>
            <person name="Yuan L."/>
        </authorList>
    </citation>
    <scope>NUCLEOTIDE SEQUENCE [LARGE SCALE GENOMIC DNA]</scope>
    <source>
        <strain evidence="1">LY-2023</strain>
        <tissue evidence="1">Leaf</tissue>
    </source>
</reference>
<comment type="caution">
    <text evidence="1">The sequence shown here is derived from an EMBL/GenBank/DDBJ whole genome shotgun (WGS) entry which is preliminary data.</text>
</comment>
<proteinExistence type="predicted"/>
<dbReference type="AlphaFoldDB" id="A0AAN9KLC4"/>
<name>A0AAN9KLC4_CLITE</name>
<accession>A0AAN9KLC4</accession>
<evidence type="ECO:0000313" key="2">
    <source>
        <dbReference type="Proteomes" id="UP001359559"/>
    </source>
</evidence>
<organism evidence="1 2">
    <name type="scientific">Clitoria ternatea</name>
    <name type="common">Butterfly pea</name>
    <dbReference type="NCBI Taxonomy" id="43366"/>
    <lineage>
        <taxon>Eukaryota</taxon>
        <taxon>Viridiplantae</taxon>
        <taxon>Streptophyta</taxon>
        <taxon>Embryophyta</taxon>
        <taxon>Tracheophyta</taxon>
        <taxon>Spermatophyta</taxon>
        <taxon>Magnoliopsida</taxon>
        <taxon>eudicotyledons</taxon>
        <taxon>Gunneridae</taxon>
        <taxon>Pentapetalae</taxon>
        <taxon>rosids</taxon>
        <taxon>fabids</taxon>
        <taxon>Fabales</taxon>
        <taxon>Fabaceae</taxon>
        <taxon>Papilionoideae</taxon>
        <taxon>50 kb inversion clade</taxon>
        <taxon>NPAAA clade</taxon>
        <taxon>indigoferoid/millettioid clade</taxon>
        <taxon>Phaseoleae</taxon>
        <taxon>Clitoria</taxon>
    </lineage>
</organism>
<protein>
    <submittedName>
        <fullName evidence="1">Uncharacterized protein</fullName>
    </submittedName>
</protein>